<organism evidence="2 3">
    <name type="scientific">Oryza sativa subsp. japonica</name>
    <name type="common">Rice</name>
    <dbReference type="NCBI Taxonomy" id="39947"/>
    <lineage>
        <taxon>Eukaryota</taxon>
        <taxon>Viridiplantae</taxon>
        <taxon>Streptophyta</taxon>
        <taxon>Embryophyta</taxon>
        <taxon>Tracheophyta</taxon>
        <taxon>Spermatophyta</taxon>
        <taxon>Magnoliopsida</taxon>
        <taxon>Liliopsida</taxon>
        <taxon>Poales</taxon>
        <taxon>Poaceae</taxon>
        <taxon>BOP clade</taxon>
        <taxon>Oryzoideae</taxon>
        <taxon>Oryzeae</taxon>
        <taxon>Oryzinae</taxon>
        <taxon>Oryza</taxon>
        <taxon>Oryza sativa</taxon>
    </lineage>
</organism>
<evidence type="ECO:0000256" key="1">
    <source>
        <dbReference type="SAM" id="MobiDB-lite"/>
    </source>
</evidence>
<evidence type="ECO:0000313" key="3">
    <source>
        <dbReference type="Proteomes" id="UP000059680"/>
    </source>
</evidence>
<evidence type="ECO:0000313" key="2">
    <source>
        <dbReference type="EMBL" id="BAS82251.1"/>
    </source>
</evidence>
<proteinExistence type="predicted"/>
<feature type="region of interest" description="Disordered" evidence="1">
    <location>
        <begin position="136"/>
        <end position="184"/>
    </location>
</feature>
<sequence length="184" mass="19310">MLTWLSDRMLGLIWPSTFPGLTALPPSSDRWIRGTDGLDLPRTLAAFALRASHVQLGRQALFSPALPRPPLLTRIAASPSSRRRHTVAASLPSKAAAPAPAFGLPPVDPATWSLGSEGASRRYHPLLLFFSAPPSPLSPSQLRSVPDPAQGPPDLVGGGGSSSAAIEEKEGGGSRHGHYCDENG</sequence>
<dbReference type="EMBL" id="AP014959">
    <property type="protein sequence ID" value="BAS82251.1"/>
    <property type="molecule type" value="Genomic_DNA"/>
</dbReference>
<reference evidence="2 3" key="2">
    <citation type="journal article" date="2013" name="Plant Cell Physiol.">
        <title>Rice Annotation Project Database (RAP-DB): an integrative and interactive database for rice genomics.</title>
        <authorList>
            <person name="Sakai H."/>
            <person name="Lee S.S."/>
            <person name="Tanaka T."/>
            <person name="Numa H."/>
            <person name="Kim J."/>
            <person name="Kawahara Y."/>
            <person name="Wakimoto H."/>
            <person name="Yang C.C."/>
            <person name="Iwamoto M."/>
            <person name="Abe T."/>
            <person name="Yamada Y."/>
            <person name="Muto A."/>
            <person name="Inokuchi H."/>
            <person name="Ikemura T."/>
            <person name="Matsumoto T."/>
            <person name="Sasaki T."/>
            <person name="Itoh T."/>
        </authorList>
    </citation>
    <scope>NUCLEOTIDE SEQUENCE [LARGE SCALE GENOMIC DNA]</scope>
    <source>
        <strain evidence="3">cv. Nipponbare</strain>
    </source>
</reference>
<reference evidence="3" key="1">
    <citation type="journal article" date="2005" name="Nature">
        <title>The map-based sequence of the rice genome.</title>
        <authorList>
            <consortium name="International rice genome sequencing project (IRGSP)"/>
            <person name="Matsumoto T."/>
            <person name="Wu J."/>
            <person name="Kanamori H."/>
            <person name="Katayose Y."/>
            <person name="Fujisawa M."/>
            <person name="Namiki N."/>
            <person name="Mizuno H."/>
            <person name="Yamamoto K."/>
            <person name="Antonio B.A."/>
            <person name="Baba T."/>
            <person name="Sakata K."/>
            <person name="Nagamura Y."/>
            <person name="Aoki H."/>
            <person name="Arikawa K."/>
            <person name="Arita K."/>
            <person name="Bito T."/>
            <person name="Chiden Y."/>
            <person name="Fujitsuka N."/>
            <person name="Fukunaka R."/>
            <person name="Hamada M."/>
            <person name="Harada C."/>
            <person name="Hayashi A."/>
            <person name="Hijishita S."/>
            <person name="Honda M."/>
            <person name="Hosokawa S."/>
            <person name="Ichikawa Y."/>
            <person name="Idonuma A."/>
            <person name="Iijima M."/>
            <person name="Ikeda M."/>
            <person name="Ikeno M."/>
            <person name="Ito K."/>
            <person name="Ito S."/>
            <person name="Ito T."/>
            <person name="Ito Y."/>
            <person name="Ito Y."/>
            <person name="Iwabuchi A."/>
            <person name="Kamiya K."/>
            <person name="Karasawa W."/>
            <person name="Kurita K."/>
            <person name="Katagiri S."/>
            <person name="Kikuta A."/>
            <person name="Kobayashi H."/>
            <person name="Kobayashi N."/>
            <person name="Machita K."/>
            <person name="Maehara T."/>
            <person name="Masukawa M."/>
            <person name="Mizubayashi T."/>
            <person name="Mukai Y."/>
            <person name="Nagasaki H."/>
            <person name="Nagata Y."/>
            <person name="Naito S."/>
            <person name="Nakashima M."/>
            <person name="Nakama Y."/>
            <person name="Nakamichi Y."/>
            <person name="Nakamura M."/>
            <person name="Meguro A."/>
            <person name="Negishi M."/>
            <person name="Ohta I."/>
            <person name="Ohta T."/>
            <person name="Okamoto M."/>
            <person name="Ono N."/>
            <person name="Saji S."/>
            <person name="Sakaguchi M."/>
            <person name="Sakai K."/>
            <person name="Shibata M."/>
            <person name="Shimokawa T."/>
            <person name="Song J."/>
            <person name="Takazaki Y."/>
            <person name="Terasawa K."/>
            <person name="Tsugane M."/>
            <person name="Tsuji K."/>
            <person name="Ueda S."/>
            <person name="Waki K."/>
            <person name="Yamagata H."/>
            <person name="Yamamoto M."/>
            <person name="Yamamoto S."/>
            <person name="Yamane H."/>
            <person name="Yoshiki S."/>
            <person name="Yoshihara R."/>
            <person name="Yukawa K."/>
            <person name="Zhong H."/>
            <person name="Yano M."/>
            <person name="Yuan Q."/>
            <person name="Ouyang S."/>
            <person name="Liu J."/>
            <person name="Jones K.M."/>
            <person name="Gansberger K."/>
            <person name="Moffat K."/>
            <person name="Hill J."/>
            <person name="Bera J."/>
            <person name="Fadrosh D."/>
            <person name="Jin S."/>
            <person name="Johri S."/>
            <person name="Kim M."/>
            <person name="Overton L."/>
            <person name="Reardon M."/>
            <person name="Tsitrin T."/>
            <person name="Vuong H."/>
            <person name="Weaver B."/>
            <person name="Ciecko A."/>
            <person name="Tallon L."/>
            <person name="Jackson J."/>
            <person name="Pai G."/>
            <person name="Aken S.V."/>
            <person name="Utterback T."/>
            <person name="Reidmuller S."/>
            <person name="Feldblyum T."/>
            <person name="Hsiao J."/>
            <person name="Zismann V."/>
            <person name="Iobst S."/>
            <person name="de Vazeille A.R."/>
            <person name="Buell C.R."/>
            <person name="Ying K."/>
            <person name="Li Y."/>
            <person name="Lu T."/>
            <person name="Huang Y."/>
            <person name="Zhao Q."/>
            <person name="Feng Q."/>
            <person name="Zhang L."/>
            <person name="Zhu J."/>
            <person name="Weng Q."/>
            <person name="Mu J."/>
            <person name="Lu Y."/>
            <person name="Fan D."/>
            <person name="Liu Y."/>
            <person name="Guan J."/>
            <person name="Zhang Y."/>
            <person name="Yu S."/>
            <person name="Liu X."/>
            <person name="Zhang Y."/>
            <person name="Hong G."/>
            <person name="Han B."/>
            <person name="Choisne N."/>
            <person name="Demange N."/>
            <person name="Orjeda G."/>
            <person name="Samain S."/>
            <person name="Cattolico L."/>
            <person name="Pelletier E."/>
            <person name="Couloux A."/>
            <person name="Segurens B."/>
            <person name="Wincker P."/>
            <person name="D'Hont A."/>
            <person name="Scarpelli C."/>
            <person name="Weissenbach J."/>
            <person name="Salanoubat M."/>
            <person name="Quetier F."/>
            <person name="Yu Y."/>
            <person name="Kim H.R."/>
            <person name="Rambo T."/>
            <person name="Currie J."/>
            <person name="Collura K."/>
            <person name="Luo M."/>
            <person name="Yang T."/>
            <person name="Ammiraju J.S.S."/>
            <person name="Engler F."/>
            <person name="Soderlund C."/>
            <person name="Wing R.A."/>
            <person name="Palmer L.E."/>
            <person name="de la Bastide M."/>
            <person name="Spiegel L."/>
            <person name="Nascimento L."/>
            <person name="Zutavern T."/>
            <person name="O'Shaughnessy A."/>
            <person name="Dike S."/>
            <person name="Dedhia N."/>
            <person name="Preston R."/>
            <person name="Balija V."/>
            <person name="McCombie W.R."/>
            <person name="Chow T."/>
            <person name="Chen H."/>
            <person name="Chung M."/>
            <person name="Chen C."/>
            <person name="Shaw J."/>
            <person name="Wu H."/>
            <person name="Hsiao K."/>
            <person name="Chao Y."/>
            <person name="Chu M."/>
            <person name="Cheng C."/>
            <person name="Hour A."/>
            <person name="Lee P."/>
            <person name="Lin S."/>
            <person name="Lin Y."/>
            <person name="Liou J."/>
            <person name="Liu S."/>
            <person name="Hsing Y."/>
            <person name="Raghuvanshi S."/>
            <person name="Mohanty A."/>
            <person name="Bharti A.K."/>
            <person name="Gaur A."/>
            <person name="Gupta V."/>
            <person name="Kumar D."/>
            <person name="Ravi V."/>
            <person name="Vij S."/>
            <person name="Kapur A."/>
            <person name="Khurana P."/>
            <person name="Khurana P."/>
            <person name="Khurana J.P."/>
            <person name="Tyagi A.K."/>
            <person name="Gaikwad K."/>
            <person name="Singh A."/>
            <person name="Dalal V."/>
            <person name="Srivastava S."/>
            <person name="Dixit A."/>
            <person name="Pal A.K."/>
            <person name="Ghazi I.A."/>
            <person name="Yadav M."/>
            <person name="Pandit A."/>
            <person name="Bhargava A."/>
            <person name="Sureshbabu K."/>
            <person name="Batra K."/>
            <person name="Sharma T.R."/>
            <person name="Mohapatra T."/>
            <person name="Singh N.K."/>
            <person name="Messing J."/>
            <person name="Nelson A.B."/>
            <person name="Fuks G."/>
            <person name="Kavchok S."/>
            <person name="Keizer G."/>
            <person name="Linton E."/>
            <person name="Llaca V."/>
            <person name="Song R."/>
            <person name="Tanyolac B."/>
            <person name="Young S."/>
            <person name="Ho-Il K."/>
            <person name="Hahn J.H."/>
            <person name="Sangsakoo G."/>
            <person name="Vanavichit A."/>
            <person name="de Mattos Luiz.A.T."/>
            <person name="Zimmer P.D."/>
            <person name="Malone G."/>
            <person name="Dellagostin O."/>
            <person name="de Oliveira A.C."/>
            <person name="Bevan M."/>
            <person name="Bancroft I."/>
            <person name="Minx P."/>
            <person name="Cordum H."/>
            <person name="Wilson R."/>
            <person name="Cheng Z."/>
            <person name="Jin W."/>
            <person name="Jiang J."/>
            <person name="Leong S.A."/>
            <person name="Iwama H."/>
            <person name="Gojobori T."/>
            <person name="Itoh T."/>
            <person name="Niimura Y."/>
            <person name="Fujii Y."/>
            <person name="Habara T."/>
            <person name="Sakai H."/>
            <person name="Sato Y."/>
            <person name="Wilson G."/>
            <person name="Kumar K."/>
            <person name="McCouch S."/>
            <person name="Juretic N."/>
            <person name="Hoen D."/>
            <person name="Wright S."/>
            <person name="Bruskiewich R."/>
            <person name="Bureau T."/>
            <person name="Miyao A."/>
            <person name="Hirochika H."/>
            <person name="Nishikawa T."/>
            <person name="Kadowaki K."/>
            <person name="Sugiura M."/>
            <person name="Burr B."/>
            <person name="Sasaki T."/>
        </authorList>
    </citation>
    <scope>NUCLEOTIDE SEQUENCE [LARGE SCALE GENOMIC DNA]</scope>
    <source>
        <strain evidence="3">cv. Nipponbare</strain>
    </source>
</reference>
<gene>
    <name evidence="2" type="ordered locus">Os03g0144100</name>
    <name evidence="2" type="ORF">OSNPB_030144100</name>
</gene>
<dbReference type="PaxDb" id="39947-A0A0P0VSY5"/>
<name>A0A0P0VSY5_ORYSJ</name>
<keyword evidence="3" id="KW-1185">Reference proteome</keyword>
<dbReference type="Proteomes" id="UP000059680">
    <property type="component" value="Chromosome 3"/>
</dbReference>
<feature type="compositionally biased region" description="Basic and acidic residues" evidence="1">
    <location>
        <begin position="166"/>
        <end position="184"/>
    </location>
</feature>
<dbReference type="Gramene" id="Os03t0144100-00">
    <property type="protein sequence ID" value="Os03t0144100-00"/>
    <property type="gene ID" value="Os03g0144100"/>
</dbReference>
<protein>
    <submittedName>
        <fullName evidence="2">Os03g0144100 protein</fullName>
    </submittedName>
</protein>
<accession>A0A0P0VSY5</accession>
<dbReference type="AlphaFoldDB" id="A0A0P0VSY5"/>
<reference evidence="2 3" key="3">
    <citation type="journal article" date="2013" name="Rice">
        <title>Improvement of the Oryza sativa Nipponbare reference genome using next generation sequence and optical map data.</title>
        <authorList>
            <person name="Kawahara Y."/>
            <person name="de la Bastide M."/>
            <person name="Hamilton J.P."/>
            <person name="Kanamori H."/>
            <person name="McCombie W.R."/>
            <person name="Ouyang S."/>
            <person name="Schwartz D.C."/>
            <person name="Tanaka T."/>
            <person name="Wu J."/>
            <person name="Zhou S."/>
            <person name="Childs K.L."/>
            <person name="Davidson R.M."/>
            <person name="Lin H."/>
            <person name="Quesada-Ocampo L."/>
            <person name="Vaillancourt B."/>
            <person name="Sakai H."/>
            <person name="Lee S.S."/>
            <person name="Kim J."/>
            <person name="Numa H."/>
            <person name="Itoh T."/>
            <person name="Buell C.R."/>
            <person name="Matsumoto T."/>
        </authorList>
    </citation>
    <scope>NUCLEOTIDE SEQUENCE [LARGE SCALE GENOMIC DNA]</scope>
    <source>
        <strain evidence="3">cv. Nipponbare</strain>
    </source>
</reference>
<dbReference type="InParanoid" id="A0A0P0VSY5"/>